<organism evidence="3">
    <name type="scientific">Schistosoma curassoni</name>
    <dbReference type="NCBI Taxonomy" id="6186"/>
    <lineage>
        <taxon>Eukaryota</taxon>
        <taxon>Metazoa</taxon>
        <taxon>Spiralia</taxon>
        <taxon>Lophotrochozoa</taxon>
        <taxon>Platyhelminthes</taxon>
        <taxon>Trematoda</taxon>
        <taxon>Digenea</taxon>
        <taxon>Strigeidida</taxon>
        <taxon>Schistosomatoidea</taxon>
        <taxon>Schistosomatidae</taxon>
        <taxon>Schistosoma</taxon>
    </lineage>
</organism>
<dbReference type="AlphaFoldDB" id="A0A183JLH3"/>
<accession>A0A183JLH3</accession>
<protein>
    <submittedName>
        <fullName evidence="3">Ig-like domain-containing protein</fullName>
    </submittedName>
</protein>
<dbReference type="EMBL" id="UZAK01004080">
    <property type="protein sequence ID" value="VDO82756.1"/>
    <property type="molecule type" value="Genomic_DNA"/>
</dbReference>
<sequence length="262" mass="27917">MNQQNILIPISIKTSDVVRSTATCSFLKTPTASDTNGLFSEMLLSDSNPSGTITFRCSQAGHAILFFCHDKSNSSISFSTKSLIQCRKPPVVSVGPKTIRLLKKPTPFNQRLIVLTSEIVSESNIIVTCLKKGESDISVLINPITVYSGTSNGVVSVAIQSISDAQSFTISCRAQSINGSQYMSATSEGSSSSISLINGEIILTPNDVNLYSLQFQVLLFLNGLNQDLGVLCSVSVANNETQANNLLSDNTCGTASTNGNIF</sequence>
<reference evidence="3" key="1">
    <citation type="submission" date="2016-06" db="UniProtKB">
        <authorList>
            <consortium name="WormBaseParasite"/>
        </authorList>
    </citation>
    <scope>IDENTIFICATION</scope>
</reference>
<name>A0A183JLH3_9TREM</name>
<keyword evidence="2" id="KW-1185">Reference proteome</keyword>
<dbReference type="Proteomes" id="UP000279833">
    <property type="component" value="Unassembled WGS sequence"/>
</dbReference>
<gene>
    <name evidence="1" type="ORF">SCUD_LOCUS3554</name>
</gene>
<proteinExistence type="predicted"/>
<reference evidence="1 2" key="2">
    <citation type="submission" date="2018-11" db="EMBL/GenBank/DDBJ databases">
        <authorList>
            <consortium name="Pathogen Informatics"/>
        </authorList>
    </citation>
    <scope>NUCLEOTIDE SEQUENCE [LARGE SCALE GENOMIC DNA]</scope>
    <source>
        <strain evidence="1">Dakar</strain>
        <strain evidence="2">Dakar, Senegal</strain>
    </source>
</reference>
<dbReference type="WBParaSite" id="SCUD_0000355401-mRNA-1">
    <property type="protein sequence ID" value="SCUD_0000355401-mRNA-1"/>
    <property type="gene ID" value="SCUD_0000355401"/>
</dbReference>
<evidence type="ECO:0000313" key="2">
    <source>
        <dbReference type="Proteomes" id="UP000279833"/>
    </source>
</evidence>
<dbReference type="STRING" id="6186.A0A183JLH3"/>
<evidence type="ECO:0000313" key="3">
    <source>
        <dbReference type="WBParaSite" id="SCUD_0000355401-mRNA-1"/>
    </source>
</evidence>
<evidence type="ECO:0000313" key="1">
    <source>
        <dbReference type="EMBL" id="VDO82756.1"/>
    </source>
</evidence>